<evidence type="ECO:0000313" key="4">
    <source>
        <dbReference type="EMBL" id="PXX09456.1"/>
    </source>
</evidence>
<organism evidence="4 5">
    <name type="scientific">Paraburkholderia tropica</name>
    <dbReference type="NCBI Taxonomy" id="92647"/>
    <lineage>
        <taxon>Bacteria</taxon>
        <taxon>Pseudomonadati</taxon>
        <taxon>Pseudomonadota</taxon>
        <taxon>Betaproteobacteria</taxon>
        <taxon>Burkholderiales</taxon>
        <taxon>Burkholderiaceae</taxon>
        <taxon>Paraburkholderia</taxon>
    </lineage>
</organism>
<protein>
    <submittedName>
        <fullName evidence="4">Response regulator receiver domain-containing protein</fullName>
    </submittedName>
</protein>
<dbReference type="InterPro" id="IPR001789">
    <property type="entry name" value="Sig_transdc_resp-reg_receiver"/>
</dbReference>
<dbReference type="EMBL" id="QJJV01000024">
    <property type="protein sequence ID" value="PXX09456.1"/>
    <property type="molecule type" value="Genomic_DNA"/>
</dbReference>
<sequence>MARGDQTGAGASAASSTAATPSASTATSATSATSSADNPAAAPASDAAAASASSAAQGAQTEPRPSRAQPRVTLPGERVSIVLVEDDDGHATLVERNLRRSGVSNDFLRFRDGQEAIDYFFGTPEGEAAGYPSREALANFVVLLDLRMPRVDGFEVLRRLKADPSTASVPVIVLTTTDDPREIERCYELGCNVYITKPVEYDAFIEAVRRLGFFLQVVKLPPGHRFARA</sequence>
<evidence type="ECO:0000256" key="1">
    <source>
        <dbReference type="PROSITE-ProRule" id="PRU00169"/>
    </source>
</evidence>
<keyword evidence="5" id="KW-1185">Reference proteome</keyword>
<gene>
    <name evidence="4" type="ORF">C7400_12499</name>
</gene>
<dbReference type="SMART" id="SM00448">
    <property type="entry name" value="REC"/>
    <property type="match status" value="1"/>
</dbReference>
<evidence type="ECO:0000313" key="5">
    <source>
        <dbReference type="Proteomes" id="UP000247515"/>
    </source>
</evidence>
<feature type="compositionally biased region" description="Low complexity" evidence="2">
    <location>
        <begin position="1"/>
        <end position="61"/>
    </location>
</feature>
<proteinExistence type="predicted"/>
<dbReference type="PANTHER" id="PTHR44520:SF2">
    <property type="entry name" value="RESPONSE REGULATOR RCP1"/>
    <property type="match status" value="1"/>
</dbReference>
<dbReference type="CDD" id="cd17557">
    <property type="entry name" value="REC_Rcp-like"/>
    <property type="match status" value="1"/>
</dbReference>
<feature type="domain" description="Response regulatory" evidence="3">
    <location>
        <begin position="80"/>
        <end position="212"/>
    </location>
</feature>
<accession>A0ABX5MHN9</accession>
<feature type="modified residue" description="4-aspartylphosphate" evidence="1">
    <location>
        <position position="145"/>
    </location>
</feature>
<feature type="region of interest" description="Disordered" evidence="2">
    <location>
        <begin position="1"/>
        <end position="74"/>
    </location>
</feature>
<dbReference type="Pfam" id="PF00072">
    <property type="entry name" value="Response_reg"/>
    <property type="match status" value="1"/>
</dbReference>
<dbReference type="InterPro" id="IPR052893">
    <property type="entry name" value="TCS_response_regulator"/>
</dbReference>
<dbReference type="Gene3D" id="3.40.50.2300">
    <property type="match status" value="1"/>
</dbReference>
<dbReference type="PANTHER" id="PTHR44520">
    <property type="entry name" value="RESPONSE REGULATOR RCP1-RELATED"/>
    <property type="match status" value="1"/>
</dbReference>
<keyword evidence="1" id="KW-0597">Phosphoprotein</keyword>
<dbReference type="PROSITE" id="PS50110">
    <property type="entry name" value="RESPONSE_REGULATORY"/>
    <property type="match status" value="1"/>
</dbReference>
<evidence type="ECO:0000259" key="3">
    <source>
        <dbReference type="PROSITE" id="PS50110"/>
    </source>
</evidence>
<evidence type="ECO:0000256" key="2">
    <source>
        <dbReference type="SAM" id="MobiDB-lite"/>
    </source>
</evidence>
<dbReference type="InterPro" id="IPR011006">
    <property type="entry name" value="CheY-like_superfamily"/>
</dbReference>
<name>A0ABX5MHN9_9BURK</name>
<reference evidence="4 5" key="1">
    <citation type="submission" date="2018-05" db="EMBL/GenBank/DDBJ databases">
        <title>Genomic Encyclopedia of Type Strains, Phase IV (KMG-V): Genome sequencing to study the core and pangenomes of soil and plant-associated prokaryotes.</title>
        <authorList>
            <person name="Whitman W."/>
        </authorList>
    </citation>
    <scope>NUCLEOTIDE SEQUENCE [LARGE SCALE GENOMIC DNA]</scope>
    <source>
        <strain evidence="4 5">SIr-6563</strain>
    </source>
</reference>
<comment type="caution">
    <text evidence="4">The sequence shown here is derived from an EMBL/GenBank/DDBJ whole genome shotgun (WGS) entry which is preliminary data.</text>
</comment>
<dbReference type="SUPFAM" id="SSF52172">
    <property type="entry name" value="CheY-like"/>
    <property type="match status" value="1"/>
</dbReference>
<dbReference type="Proteomes" id="UP000247515">
    <property type="component" value="Unassembled WGS sequence"/>
</dbReference>